<accession>A0A0D0VTY5</accession>
<dbReference type="GeneID" id="301302619"/>
<dbReference type="AlphaFoldDB" id="A0A0D0VTY5"/>
<dbReference type="Proteomes" id="UP000032254">
    <property type="component" value="Unassembled WGS sequence"/>
</dbReference>
<dbReference type="PATRIC" id="fig|47853.6.peg.46"/>
<sequence>MPSPLDEPDLAVTTNLLDLVRAAAERHGDRPYLVPAEPGGRTASFADVLTFTRGCAALLDEHGVPPGGRVAVVMHNSSLTALLFIGVIAAQRVLVPLNPKSGPGELDALLAHCAPALVLAPTPVTAKIGPGPRRVAVDDAEALLADVLARGAAYQGDLTAPRDGGAGDAEIVYTSGSTGVPKGVVLSHRSLLANSLAMVKWADAGPDDVFLNVVPLFHAGGQGFPTLTPLWSGGRSVCVRSETALVRFWHYVDRHRPTWTLVVNAYLANLVERPERPATDSLKGVLAGGSALGPELIHRFEDTFGIGVYQVYGMTEMTSLTTVEPRDRRPGEPRSAGLPVPFARVRVVGPDGRDVPAGENGEVLLSGPSIFTRYEAAPELTAKRLDDGWVRSGDLGHLDERGELSIVDRIDSMVIVSGENVYPAEIENAVPHLAGVEDAVVAALPHPVTGVELILVYTLLPGAVADDDAWRATLLRFLSPFKVPRRFVVLKEIGVDAFPRTPLGKIQRPEVQRLAVDGLSPTRT</sequence>
<organism evidence="2 3">
    <name type="scientific">Micromonospora haikouensis</name>
    <dbReference type="NCBI Taxonomy" id="686309"/>
    <lineage>
        <taxon>Bacteria</taxon>
        <taxon>Bacillati</taxon>
        <taxon>Actinomycetota</taxon>
        <taxon>Actinomycetes</taxon>
        <taxon>Micromonosporales</taxon>
        <taxon>Micromonosporaceae</taxon>
        <taxon>Micromonospora</taxon>
    </lineage>
</organism>
<comment type="caution">
    <text evidence="2">The sequence shown here is derived from an EMBL/GenBank/DDBJ whole genome shotgun (WGS) entry which is preliminary data.</text>
</comment>
<name>A0A0D0VTY5_9ACTN</name>
<dbReference type="Gene3D" id="3.40.50.12780">
    <property type="entry name" value="N-terminal domain of ligase-like"/>
    <property type="match status" value="1"/>
</dbReference>
<dbReference type="PROSITE" id="PS00455">
    <property type="entry name" value="AMP_BINDING"/>
    <property type="match status" value="1"/>
</dbReference>
<feature type="domain" description="AMP-dependent synthetase/ligase" evidence="1">
    <location>
        <begin position="21"/>
        <end position="374"/>
    </location>
</feature>
<dbReference type="Gene3D" id="3.30.300.30">
    <property type="match status" value="1"/>
</dbReference>
<evidence type="ECO:0000313" key="2">
    <source>
        <dbReference type="EMBL" id="KIR64203.1"/>
    </source>
</evidence>
<dbReference type="InterPro" id="IPR020845">
    <property type="entry name" value="AMP-binding_CS"/>
</dbReference>
<dbReference type="PANTHER" id="PTHR43767">
    <property type="entry name" value="LONG-CHAIN-FATTY-ACID--COA LIGASE"/>
    <property type="match status" value="1"/>
</dbReference>
<dbReference type="InterPro" id="IPR045851">
    <property type="entry name" value="AMP-bd_C_sf"/>
</dbReference>
<dbReference type="InterPro" id="IPR042099">
    <property type="entry name" value="ANL_N_sf"/>
</dbReference>
<evidence type="ECO:0000259" key="1">
    <source>
        <dbReference type="Pfam" id="PF00501"/>
    </source>
</evidence>
<evidence type="ECO:0000313" key="3">
    <source>
        <dbReference type="Proteomes" id="UP000032254"/>
    </source>
</evidence>
<dbReference type="SUPFAM" id="SSF56801">
    <property type="entry name" value="Acetyl-CoA synthetase-like"/>
    <property type="match status" value="1"/>
</dbReference>
<dbReference type="InterPro" id="IPR000873">
    <property type="entry name" value="AMP-dep_synth/lig_dom"/>
</dbReference>
<dbReference type="OrthoDB" id="9803968at2"/>
<keyword evidence="3" id="KW-1185">Reference proteome</keyword>
<proteinExistence type="predicted"/>
<dbReference type="RefSeq" id="WP_043960763.1">
    <property type="nucleotide sequence ID" value="NZ_JXSX01000001.1"/>
</dbReference>
<gene>
    <name evidence="2" type="ORF">TK50_00215</name>
</gene>
<dbReference type="EMBL" id="JXSX01000001">
    <property type="protein sequence ID" value="KIR64203.1"/>
    <property type="molecule type" value="Genomic_DNA"/>
</dbReference>
<dbReference type="Pfam" id="PF00501">
    <property type="entry name" value="AMP-binding"/>
    <property type="match status" value="1"/>
</dbReference>
<reference evidence="2 3" key="1">
    <citation type="submission" date="2015-01" db="EMBL/GenBank/DDBJ databases">
        <title>Sequencing and annotation of Micromonospora carbonacea strain JXNU-1 genome.</title>
        <authorList>
            <person name="Long Z."/>
            <person name="Huang Y."/>
            <person name="Jiang Y."/>
        </authorList>
    </citation>
    <scope>NUCLEOTIDE SEQUENCE [LARGE SCALE GENOMIC DNA]</scope>
    <source>
        <strain evidence="2 3">JXNU-1</strain>
    </source>
</reference>
<protein>
    <recommendedName>
        <fullName evidence="1">AMP-dependent synthetase/ligase domain-containing protein</fullName>
    </recommendedName>
</protein>
<dbReference type="InterPro" id="IPR050237">
    <property type="entry name" value="ATP-dep_AMP-bd_enzyme"/>
</dbReference>
<dbReference type="PANTHER" id="PTHR43767:SF12">
    <property type="entry name" value="AMP-DEPENDENT SYNTHETASE AND LIGASE"/>
    <property type="match status" value="1"/>
</dbReference>